<feature type="transmembrane region" description="Helical" evidence="18">
    <location>
        <begin position="420"/>
        <end position="439"/>
    </location>
</feature>
<evidence type="ECO:0000256" key="17">
    <source>
        <dbReference type="ARBA" id="ARBA00034104"/>
    </source>
</evidence>
<dbReference type="InterPro" id="IPR018000">
    <property type="entry name" value="Neurotransmitter_ion_chnl_CS"/>
</dbReference>
<dbReference type="GO" id="GO:0005230">
    <property type="term" value="F:extracellular ligand-gated monoatomic ion channel activity"/>
    <property type="evidence" value="ECO:0007669"/>
    <property type="project" value="InterPro"/>
</dbReference>
<dbReference type="Gene3D" id="2.70.170.10">
    <property type="entry name" value="Neurotransmitter-gated ion-channel ligand-binding domain"/>
    <property type="match status" value="1"/>
</dbReference>
<dbReference type="NCBIfam" id="TIGR00860">
    <property type="entry name" value="LIC"/>
    <property type="match status" value="1"/>
</dbReference>
<keyword evidence="16 18" id="KW-0407">Ion channel</keyword>
<evidence type="ECO:0000256" key="15">
    <source>
        <dbReference type="ARBA" id="ARBA00023286"/>
    </source>
</evidence>
<dbReference type="InterPro" id="IPR036734">
    <property type="entry name" value="Neur_chan_lig-bd_sf"/>
</dbReference>
<dbReference type="SUPFAM" id="SSF63712">
    <property type="entry name" value="Nicotinic receptor ligand binding domain-like"/>
    <property type="match status" value="1"/>
</dbReference>
<dbReference type="CDD" id="cd19052">
    <property type="entry name" value="LGIC_TM_GABAAR_alpha"/>
    <property type="match status" value="1"/>
</dbReference>
<reference evidence="22" key="2">
    <citation type="submission" date="2025-09" db="UniProtKB">
        <authorList>
            <consortium name="Ensembl"/>
        </authorList>
    </citation>
    <scope>IDENTIFICATION</scope>
</reference>
<feature type="region of interest" description="Disordered" evidence="19">
    <location>
        <begin position="362"/>
        <end position="408"/>
    </location>
</feature>
<dbReference type="InterPro" id="IPR038050">
    <property type="entry name" value="Neuro_actylchol_rec"/>
</dbReference>
<dbReference type="FunFam" id="2.70.170.10:FF:000001">
    <property type="entry name" value="Gamma-aminobutyric acid A receptor subunit alpha-2"/>
    <property type="match status" value="1"/>
</dbReference>
<proteinExistence type="inferred from homology"/>
<keyword evidence="15" id="KW-1071">Ligand-gated ion channel</keyword>
<feature type="transmembrane region" description="Helical" evidence="18">
    <location>
        <begin position="239"/>
        <end position="261"/>
    </location>
</feature>
<dbReference type="PROSITE" id="PS00236">
    <property type="entry name" value="NEUROTR_ION_CHANNEL"/>
    <property type="match status" value="1"/>
</dbReference>
<dbReference type="InterPro" id="IPR006029">
    <property type="entry name" value="Neurotrans-gated_channel_TM"/>
</dbReference>
<dbReference type="Pfam" id="PF02932">
    <property type="entry name" value="Neur_chan_memb"/>
    <property type="match status" value="1"/>
</dbReference>
<dbReference type="Gene3D" id="1.20.58.390">
    <property type="entry name" value="Neurotransmitter-gated ion-channel transmembrane domain"/>
    <property type="match status" value="1"/>
</dbReference>
<keyword evidence="8 18" id="KW-0472">Membrane</keyword>
<dbReference type="PRINTS" id="PR00252">
    <property type="entry name" value="NRIONCHANNEL"/>
</dbReference>
<comment type="similarity">
    <text evidence="18">Belongs to the ligand-gated ion channel (TC 1.A.9) family.</text>
</comment>
<evidence type="ECO:0000256" key="13">
    <source>
        <dbReference type="ARBA" id="ARBA00023214"/>
    </source>
</evidence>
<dbReference type="AlphaFoldDB" id="A0A3B3RD31"/>
<keyword evidence="3 18" id="KW-0812">Transmembrane</keyword>
<keyword evidence="2" id="KW-1003">Cell membrane</keyword>
<feature type="domain" description="Neurotransmitter-gated ion-channel ligand-binding" evidence="20">
    <location>
        <begin position="32"/>
        <end position="239"/>
    </location>
</feature>
<dbReference type="PANTHER" id="PTHR18945">
    <property type="entry name" value="NEUROTRANSMITTER GATED ION CHANNEL"/>
    <property type="match status" value="1"/>
</dbReference>
<dbReference type="GO" id="GO:0004890">
    <property type="term" value="F:GABA-A receptor activity"/>
    <property type="evidence" value="ECO:0007669"/>
    <property type="project" value="InterPro"/>
</dbReference>
<dbReference type="Ensembl" id="ENSPKIT00000041047.1">
    <property type="protein sequence ID" value="ENSPKIP00000016552.1"/>
    <property type="gene ID" value="ENSPKIG00000002822.1"/>
</dbReference>
<dbReference type="GO" id="GO:0034707">
    <property type="term" value="C:chloride channel complex"/>
    <property type="evidence" value="ECO:0007669"/>
    <property type="project" value="UniProtKB-KW"/>
</dbReference>
<evidence type="ECO:0000256" key="19">
    <source>
        <dbReference type="SAM" id="MobiDB-lite"/>
    </source>
</evidence>
<dbReference type="GO" id="GO:0005254">
    <property type="term" value="F:chloride channel activity"/>
    <property type="evidence" value="ECO:0007669"/>
    <property type="project" value="UniProtKB-KW"/>
</dbReference>
<dbReference type="InterPro" id="IPR001390">
    <property type="entry name" value="GABAAa_rcpt"/>
</dbReference>
<dbReference type="SUPFAM" id="SSF90112">
    <property type="entry name" value="Neurotransmitter-gated ion-channel transmembrane pore"/>
    <property type="match status" value="1"/>
</dbReference>
<dbReference type="InterPro" id="IPR047024">
    <property type="entry name" value="Gabra-1-6_TM"/>
</dbReference>
<evidence type="ECO:0000256" key="11">
    <source>
        <dbReference type="ARBA" id="ARBA00023173"/>
    </source>
</evidence>
<organism evidence="22 23">
    <name type="scientific">Paramormyrops kingsleyae</name>
    <dbReference type="NCBI Taxonomy" id="1676925"/>
    <lineage>
        <taxon>Eukaryota</taxon>
        <taxon>Metazoa</taxon>
        <taxon>Chordata</taxon>
        <taxon>Craniata</taxon>
        <taxon>Vertebrata</taxon>
        <taxon>Euteleostomi</taxon>
        <taxon>Actinopterygii</taxon>
        <taxon>Neopterygii</taxon>
        <taxon>Teleostei</taxon>
        <taxon>Osteoglossocephala</taxon>
        <taxon>Osteoglossomorpha</taxon>
        <taxon>Osteoglossiformes</taxon>
        <taxon>Mormyridae</taxon>
        <taxon>Paramormyrops</taxon>
    </lineage>
</organism>
<evidence type="ECO:0000259" key="21">
    <source>
        <dbReference type="Pfam" id="PF02932"/>
    </source>
</evidence>
<keyword evidence="5 18" id="KW-1133">Transmembrane helix</keyword>
<keyword evidence="14" id="KW-0628">Postsynaptic cell membrane</keyword>
<evidence type="ECO:0000256" key="8">
    <source>
        <dbReference type="ARBA" id="ARBA00023136"/>
    </source>
</evidence>
<dbReference type="Proteomes" id="UP000261540">
    <property type="component" value="Unplaced"/>
</dbReference>
<dbReference type="Pfam" id="PF02931">
    <property type="entry name" value="Neur_chan_LBD"/>
    <property type="match status" value="1"/>
</dbReference>
<evidence type="ECO:0000256" key="12">
    <source>
        <dbReference type="ARBA" id="ARBA00023180"/>
    </source>
</evidence>
<evidence type="ECO:0000256" key="6">
    <source>
        <dbReference type="ARBA" id="ARBA00023018"/>
    </source>
</evidence>
<evidence type="ECO:0000256" key="10">
    <source>
        <dbReference type="ARBA" id="ARBA00023170"/>
    </source>
</evidence>
<keyword evidence="23" id="KW-1185">Reference proteome</keyword>
<dbReference type="PRINTS" id="PR00253">
    <property type="entry name" value="GABAARECEPTR"/>
</dbReference>
<evidence type="ECO:0000313" key="22">
    <source>
        <dbReference type="Ensembl" id="ENSPKIP00000016552.1"/>
    </source>
</evidence>
<evidence type="ECO:0000256" key="1">
    <source>
        <dbReference type="ARBA" id="ARBA00022448"/>
    </source>
</evidence>
<evidence type="ECO:0000256" key="3">
    <source>
        <dbReference type="ARBA" id="ARBA00022692"/>
    </source>
</evidence>
<keyword evidence="13" id="KW-0868">Chloride</keyword>
<accession>A0A3B3RD31</accession>
<keyword evidence="4 18" id="KW-0732">Signal</keyword>
<keyword evidence="7 18" id="KW-0406">Ion transport</keyword>
<keyword evidence="9" id="KW-1015">Disulfide bond</keyword>
<dbReference type="InterPro" id="IPR036719">
    <property type="entry name" value="Neuro-gated_channel_TM_sf"/>
</dbReference>
<feature type="signal peptide" evidence="18">
    <location>
        <begin position="1"/>
        <end position="18"/>
    </location>
</feature>
<keyword evidence="11" id="KW-0869">Chloride channel</keyword>
<dbReference type="InterPro" id="IPR006202">
    <property type="entry name" value="Neur_chan_lig-bd"/>
</dbReference>
<feature type="transmembrane region" description="Helical" evidence="18">
    <location>
        <begin position="304"/>
        <end position="327"/>
    </location>
</feature>
<dbReference type="PRINTS" id="PR01079">
    <property type="entry name" value="GABAARALPHA"/>
</dbReference>
<dbReference type="FunFam" id="1.20.58.390:FF:000067">
    <property type="entry name" value="Glycine receptor subunit alpha-2"/>
    <property type="match status" value="1"/>
</dbReference>
<evidence type="ECO:0000259" key="20">
    <source>
        <dbReference type="Pfam" id="PF02931"/>
    </source>
</evidence>
<feature type="transmembrane region" description="Helical" evidence="18">
    <location>
        <begin position="273"/>
        <end position="292"/>
    </location>
</feature>
<evidence type="ECO:0000256" key="14">
    <source>
        <dbReference type="ARBA" id="ARBA00023257"/>
    </source>
</evidence>
<evidence type="ECO:0000256" key="5">
    <source>
        <dbReference type="ARBA" id="ARBA00022989"/>
    </source>
</evidence>
<keyword evidence="12" id="KW-0325">Glycoprotein</keyword>
<name>A0A3B3RD31_9TELE</name>
<evidence type="ECO:0000256" key="2">
    <source>
        <dbReference type="ARBA" id="ARBA00022475"/>
    </source>
</evidence>
<dbReference type="InterPro" id="IPR006201">
    <property type="entry name" value="Neur_channel"/>
</dbReference>
<reference evidence="22" key="1">
    <citation type="submission" date="2025-08" db="UniProtKB">
        <authorList>
            <consortium name="Ensembl"/>
        </authorList>
    </citation>
    <scope>IDENTIFICATION</scope>
</reference>
<evidence type="ECO:0000256" key="7">
    <source>
        <dbReference type="ARBA" id="ARBA00023065"/>
    </source>
</evidence>
<protein>
    <submittedName>
        <fullName evidence="22">Gamma-aminobutyric acid type A receptor subunit alpha6</fullName>
    </submittedName>
</protein>
<comment type="subcellular location">
    <subcellularLocation>
        <location evidence="17">Postsynaptic cell membrane</location>
        <topology evidence="17">Multi-pass membrane protein</topology>
    </subcellularLocation>
</comment>
<feature type="chain" id="PRO_5022266398" evidence="18">
    <location>
        <begin position="19"/>
        <end position="450"/>
    </location>
</feature>
<keyword evidence="6" id="KW-0770">Synapse</keyword>
<sequence length="450" mass="50713">MAFFITCIFLSCIGDVWGNQQTEARVYLDNITRILDRLLDGYDNRLRPGFGGPVTEVKTDIFVTSFGPVSDVEMEYTMDVFFRQTWIDERLKFDGPTEILRLNNLMVSKIWTPDTFFRNGKRSISHNMTTPNKLFRIMQNGTVLYTMRLTINAECPMRLMNFPMDGHACPLKFGSYAYPISEIVYTWKKGPLLSVEVPEESSSLLQYDLIGQTVSSERLKSNTGEYIIMTVYFHLQRRMGFFMIQMYIPCIMTVILSQVSFWIDKESVPARTVFGITTVLTMTTLSISARHSLPKVSYATAMDWFIAVCFAFVFSALIEFAAVNYFSTLQANREKRKAAALKVAALEAAVAEAEEEVVQAATDGGGSLKKRMNSVARGEAPPPAEQPKPTPAPVFVQQRPPAPPSNGLPGTSIIDKYARILFPLSFGAFNLVYWIVYLTKDTMEPSRESA</sequence>
<dbReference type="InterPro" id="IPR006028">
    <property type="entry name" value="GABAA/Glycine_rcpt"/>
</dbReference>
<evidence type="ECO:0000256" key="18">
    <source>
        <dbReference type="RuleBase" id="RU000687"/>
    </source>
</evidence>
<evidence type="ECO:0000256" key="4">
    <source>
        <dbReference type="ARBA" id="ARBA00022729"/>
    </source>
</evidence>
<keyword evidence="10" id="KW-0675">Receptor</keyword>
<evidence type="ECO:0000256" key="9">
    <source>
        <dbReference type="ARBA" id="ARBA00023157"/>
    </source>
</evidence>
<keyword evidence="1 18" id="KW-0813">Transport</keyword>
<feature type="domain" description="Neurotransmitter-gated ion-channel transmembrane" evidence="21">
    <location>
        <begin position="246"/>
        <end position="348"/>
    </location>
</feature>
<feature type="compositionally biased region" description="Pro residues" evidence="19">
    <location>
        <begin position="380"/>
        <end position="392"/>
    </location>
</feature>
<evidence type="ECO:0000313" key="23">
    <source>
        <dbReference type="Proteomes" id="UP000261540"/>
    </source>
</evidence>
<evidence type="ECO:0000256" key="16">
    <source>
        <dbReference type="ARBA" id="ARBA00023303"/>
    </source>
</evidence>
<dbReference type="GeneTree" id="ENSGT00940000156722"/>
<dbReference type="GO" id="GO:0045211">
    <property type="term" value="C:postsynaptic membrane"/>
    <property type="evidence" value="ECO:0007669"/>
    <property type="project" value="UniProtKB-SubCell"/>
</dbReference>